<dbReference type="InterPro" id="IPR036691">
    <property type="entry name" value="Endo/exonu/phosph_ase_sf"/>
</dbReference>
<dbReference type="Pfam" id="PF13087">
    <property type="entry name" value="AAA_12"/>
    <property type="match status" value="1"/>
</dbReference>
<feature type="domain" description="Reverse transcriptase" evidence="4">
    <location>
        <begin position="1641"/>
        <end position="1917"/>
    </location>
</feature>
<dbReference type="SUPFAM" id="SSF52540">
    <property type="entry name" value="P-loop containing nucleoside triphosphate hydrolases"/>
    <property type="match status" value="1"/>
</dbReference>
<dbReference type="GeneID" id="124292603"/>
<evidence type="ECO:0000256" key="2">
    <source>
        <dbReference type="SAM" id="MobiDB-lite"/>
    </source>
</evidence>
<feature type="compositionally biased region" description="Basic and acidic residues" evidence="2">
    <location>
        <begin position="402"/>
        <end position="426"/>
    </location>
</feature>
<feature type="compositionally biased region" description="Basic residues" evidence="2">
    <location>
        <begin position="609"/>
        <end position="621"/>
    </location>
</feature>
<dbReference type="PROSITE" id="PS50878">
    <property type="entry name" value="RT_POL"/>
    <property type="match status" value="1"/>
</dbReference>
<dbReference type="RefSeq" id="XP_046593889.1">
    <property type="nucleotide sequence ID" value="XM_046737933.1"/>
</dbReference>
<proteinExistence type="predicted"/>
<feature type="compositionally biased region" description="Polar residues" evidence="2">
    <location>
        <begin position="596"/>
        <end position="606"/>
    </location>
</feature>
<dbReference type="InterPro" id="IPR001878">
    <property type="entry name" value="Znf_CCHC"/>
</dbReference>
<dbReference type="SMART" id="SM00343">
    <property type="entry name" value="ZnF_C2HC"/>
    <property type="match status" value="2"/>
</dbReference>
<dbReference type="CDD" id="cd01650">
    <property type="entry name" value="RT_nLTR_like"/>
    <property type="match status" value="1"/>
</dbReference>
<feature type="compositionally biased region" description="Basic residues" evidence="2">
    <location>
        <begin position="902"/>
        <end position="911"/>
    </location>
</feature>
<keyword evidence="5" id="KW-1185">Reference proteome</keyword>
<feature type="region of interest" description="Disordered" evidence="2">
    <location>
        <begin position="847"/>
        <end position="911"/>
    </location>
</feature>
<feature type="domain" description="CCHC-type" evidence="3">
    <location>
        <begin position="1144"/>
        <end position="1157"/>
    </location>
</feature>
<dbReference type="InterPro" id="IPR047187">
    <property type="entry name" value="SF1_C_Upf1"/>
</dbReference>
<keyword evidence="1" id="KW-0863">Zinc-finger</keyword>
<dbReference type="InterPro" id="IPR041679">
    <property type="entry name" value="DNA2/NAM7-like_C"/>
</dbReference>
<evidence type="ECO:0000313" key="6">
    <source>
        <dbReference type="RefSeq" id="XP_046593889.1"/>
    </source>
</evidence>
<dbReference type="CDD" id="cd18808">
    <property type="entry name" value="SF1_C_Upf1"/>
    <property type="match status" value="1"/>
</dbReference>
<dbReference type="InterPro" id="IPR027417">
    <property type="entry name" value="P-loop_NTPase"/>
</dbReference>
<dbReference type="InterPro" id="IPR043502">
    <property type="entry name" value="DNA/RNA_pol_sf"/>
</dbReference>
<feature type="region of interest" description="Disordered" evidence="2">
    <location>
        <begin position="449"/>
        <end position="468"/>
    </location>
</feature>
<feature type="region of interest" description="Disordered" evidence="2">
    <location>
        <begin position="401"/>
        <end position="440"/>
    </location>
</feature>
<reference evidence="6" key="1">
    <citation type="submission" date="2025-08" db="UniProtKB">
        <authorList>
            <consortium name="RefSeq"/>
        </authorList>
    </citation>
    <scope>IDENTIFICATION</scope>
    <source>
        <tissue evidence="6">Thorax and Abdomen</tissue>
    </source>
</reference>
<dbReference type="Pfam" id="PF00078">
    <property type="entry name" value="RVT_1"/>
    <property type="match status" value="1"/>
</dbReference>
<name>A0ABM3G0V2_NEOLC</name>
<feature type="compositionally biased region" description="Basic and acidic residues" evidence="2">
    <location>
        <begin position="872"/>
        <end position="882"/>
    </location>
</feature>
<dbReference type="Gene3D" id="4.10.60.10">
    <property type="entry name" value="Zinc finger, CCHC-type"/>
    <property type="match status" value="1"/>
</dbReference>
<dbReference type="Proteomes" id="UP000829291">
    <property type="component" value="Chromosome 4"/>
</dbReference>
<evidence type="ECO:0000313" key="5">
    <source>
        <dbReference type="Proteomes" id="UP000829291"/>
    </source>
</evidence>
<feature type="region of interest" description="Disordered" evidence="2">
    <location>
        <begin position="2196"/>
        <end position="2225"/>
    </location>
</feature>
<evidence type="ECO:0000259" key="3">
    <source>
        <dbReference type="PROSITE" id="PS50158"/>
    </source>
</evidence>
<sequence>MEESAQILEIETFISLLLQNPQNGYNRLKRWIMIGDHHQLPPVTKNRAFQKYSNMEQSLFARFVRLGVPTVDLDGQGRARPSICNLYNWRYKKLGNLCHNLAEAEYCVAVFMYMRLLGYPADKMSILTTYNGQKLLIRDVINIRCANNPLIGRTNKVTTVDKYQGQQNDYILLSLVKTRAVGHLRDVRRLVVAMSRARLGLYVFARVVLFKNCFELTPAFDQLVQRPLKLHILPSEMYPAQRLNESLAASVNLLPEAVVIEDMPHMAKFVYDYYMDKVSTMKAQTHGAKEWQKPGTTGRIASPTHHISAHPGADDDVTPRLHGTSVPWRRSQETTCSTWENRSLQLTGANLGVKPGAPGACVEDYLVSISSYPMSGRANPARSYSAGGLPCFGLAGESPAGRLERARDGGQKVKQGEVQEHLDSKGSRGHARGRGARARGQALVRGISWPPLENTEPGGTPGHSLAPNVLAETAGGINAPPQVVPEETPTRHQQQQQGNKRKGDELTPPENAALSDGELFLPRRLEVEEKEKPRHQTATTAGEGKGTASPSGEEEAAQTLLGARQKRQKRCTAIVKGTYLEDDSEAGESGSEWSAQGSNLRPTKNPSVGKRKVRAAARSPKKIPQGAGPVEYRLMTASDLGAQLMEWLEDIDAVRMRCKSMQGRLSGEIKRKVGLAKEALLTLTVKAEAAGDPALLQARNTDLEAQLRDTRRERDELQRELEKNRQGRERPQTEIANRATSSYAQVASRGPVARAGERRSEAAQTTMVLDLGAATRRSEVEANEGPTTATSAGASEFELRLTGSELRLIPDSDRVRDEEMARQSAALKQVREEVGRISLLLLDASSKSGAADQDPLGKGTAQPRGTQATTEKVQRSSGDRGATDTPMEVDNGADAENGRGGRSTKRKIKGKRLGVGVPSGAAVEATQTAPTGALRRTGEDRPTVARRRAPRTAAVAIKSREENTPYAEILKFAREKIQLAELGIEETRVRRAANGGVLIEIPGPENTRKADALAAQLTRVILDKYGNAVSVTRPVIKGELRVLGLDDSVSTEELARTLAEQGGCKVEEVRVGVPRRTPNGLYSAWAQCPLRAAVAVAKKGKVRIGWTTARVELLEARPRQCYKCWGFGHIGSMCKASTERRAACYRCSAEGHQARDCTANPKCAVCEGRGIDSAHRMGSGRCTSVGERGRRPATNASENGQQVVLEREIDVCLVSEPYATPSVATWLSSDDGRAAIYWRAEGNVRGGSLVKRGRGYVAAKFGDIIAISVYVSPNILIAEFTEHLDDLARVIQIAGNSGRGVLVGGDFNARAPTWDPSGSNRRGELLEEWAASCCVCLHNTGRTATCIRAQGSSVVDLTWSSVNLVPAIKGWRVLEETETLSDHRYISYEVGTPRRAEHRGRKGHMRWNWSKFSPEHLTDALSLTLSWGPTGGDYTTPEGLAGWIERAMTQACDAAAPRARTGNHSRKATYWWSEELADIRRSCIAARRRLARGRRTADDRQEKEAEYRAAKRVLRDGIKAAKAKAWRDLISSVEADPWGLSYKLVLGKLRSSQRGLTETLEENTLRSLLDALFPRGDGCVPRAQSGCRWDERWAVTADEVRAALKKACSRNVAPGPDGVKGSAWAKVPEGMIALLSRNFSLCLREGVVPLPWKKARLVLIPKGGAPTEPIPKVRPICLLNEVGKMFERILVARLGKWMEGNPRACLSEDQYGFREGRSTNDALLRVRRFVENATENGGYAVAVSLDIANAFNSLPWPSIRDALKDKAAPEYLRRVLDSYLWDRHVEYTNGDGELRSLAVTAGVPQGSVLGPLLWNLTFDEVLRGEGVADCAIVCYADDTLVLSSAGDPSTAVALANAMVARVVRRISGLGLTVAASKTEAVLFRRLKRGDAPNTIDVRVGAERVLLSGSMKYLGVRLDPGLTFKAHFASMETRLGGVTRTLARLMPNLRGPSESRRRLYAQTLFAVIMYGAPVWGDVARSSKYIQQVITRCQRGICARVVAAYRTASFVAVSMLAWTPPLYLVANAYERTFHRVRELRSTRTWSQSMAKAIREEELRVAREQWRVDLGSAGLPSERLRLAILANWTEWFDRAHGSMTFRVTQVLTGHGYFADFLYRIGKTERPTCWYCRLEEDTVSHTVEACPAWRDERDALKRVVGEDLTPPGLIRAMVGSREGWVAVASFAERVMTAKEQRERLRQRTQRSVHRATRVSGRNGGGSRVSAGMT</sequence>
<accession>A0ABM3G0V2</accession>
<keyword evidence="1" id="KW-0862">Zinc</keyword>
<dbReference type="Pfam" id="PF14529">
    <property type="entry name" value="Exo_endo_phos_2"/>
    <property type="match status" value="1"/>
</dbReference>
<feature type="compositionally biased region" description="Basic and acidic residues" evidence="2">
    <location>
        <begin position="521"/>
        <end position="534"/>
    </location>
</feature>
<feature type="compositionally biased region" description="Low complexity" evidence="2">
    <location>
        <begin position="537"/>
        <end position="548"/>
    </location>
</feature>
<dbReference type="SUPFAM" id="SSF57756">
    <property type="entry name" value="Retrovirus zinc finger-like domains"/>
    <property type="match status" value="1"/>
</dbReference>
<dbReference type="InterPro" id="IPR000477">
    <property type="entry name" value="RT_dom"/>
</dbReference>
<feature type="compositionally biased region" description="Basic and acidic residues" evidence="2">
    <location>
        <begin position="707"/>
        <end position="732"/>
    </location>
</feature>
<feature type="region of interest" description="Disordered" evidence="2">
    <location>
        <begin position="707"/>
        <end position="796"/>
    </location>
</feature>
<dbReference type="PROSITE" id="PS50158">
    <property type="entry name" value="ZF_CCHC"/>
    <property type="match status" value="1"/>
</dbReference>
<feature type="region of interest" description="Disordered" evidence="2">
    <location>
        <begin position="582"/>
        <end position="624"/>
    </location>
</feature>
<dbReference type="Gene3D" id="3.60.10.10">
    <property type="entry name" value="Endonuclease/exonuclease/phosphatase"/>
    <property type="match status" value="1"/>
</dbReference>
<dbReference type="InterPro" id="IPR036875">
    <property type="entry name" value="Znf_CCHC_sf"/>
</dbReference>
<dbReference type="Gene3D" id="3.40.50.300">
    <property type="entry name" value="P-loop containing nucleotide triphosphate hydrolases"/>
    <property type="match status" value="1"/>
</dbReference>
<evidence type="ECO:0000256" key="1">
    <source>
        <dbReference type="PROSITE-ProRule" id="PRU00047"/>
    </source>
</evidence>
<evidence type="ECO:0000259" key="4">
    <source>
        <dbReference type="PROSITE" id="PS50878"/>
    </source>
</evidence>
<feature type="region of interest" description="Disordered" evidence="2">
    <location>
        <begin position="1179"/>
        <end position="1198"/>
    </location>
</feature>
<feature type="compositionally biased region" description="Basic residues" evidence="2">
    <location>
        <begin position="427"/>
        <end position="437"/>
    </location>
</feature>
<dbReference type="CDD" id="cd09077">
    <property type="entry name" value="R1-I-EN"/>
    <property type="match status" value="1"/>
</dbReference>
<dbReference type="InterPro" id="IPR005135">
    <property type="entry name" value="Endo/exonuclease/phosphatase"/>
</dbReference>
<dbReference type="SUPFAM" id="SSF56219">
    <property type="entry name" value="DNase I-like"/>
    <property type="match status" value="1"/>
</dbReference>
<keyword evidence="1" id="KW-0479">Metal-binding</keyword>
<dbReference type="PANTHER" id="PTHR19446">
    <property type="entry name" value="REVERSE TRANSCRIPTASES"/>
    <property type="match status" value="1"/>
</dbReference>
<dbReference type="SUPFAM" id="SSF56672">
    <property type="entry name" value="DNA/RNA polymerases"/>
    <property type="match status" value="1"/>
</dbReference>
<organism evidence="5 6">
    <name type="scientific">Neodiprion lecontei</name>
    <name type="common">Redheaded pine sawfly</name>
    <dbReference type="NCBI Taxonomy" id="441921"/>
    <lineage>
        <taxon>Eukaryota</taxon>
        <taxon>Metazoa</taxon>
        <taxon>Ecdysozoa</taxon>
        <taxon>Arthropoda</taxon>
        <taxon>Hexapoda</taxon>
        <taxon>Insecta</taxon>
        <taxon>Pterygota</taxon>
        <taxon>Neoptera</taxon>
        <taxon>Endopterygota</taxon>
        <taxon>Hymenoptera</taxon>
        <taxon>Tenthredinoidea</taxon>
        <taxon>Diprionidae</taxon>
        <taxon>Diprioninae</taxon>
        <taxon>Neodiprion</taxon>
    </lineage>
</organism>
<protein>
    <submittedName>
        <fullName evidence="6">Uncharacterized protein LOC124292603</fullName>
    </submittedName>
</protein>
<gene>
    <name evidence="6" type="primary">LOC124292603</name>
</gene>
<dbReference type="Pfam" id="PF00098">
    <property type="entry name" value="zf-CCHC"/>
    <property type="match status" value="1"/>
</dbReference>
<feature type="compositionally biased region" description="Polar residues" evidence="2">
    <location>
        <begin position="734"/>
        <end position="745"/>
    </location>
</feature>
<feature type="compositionally biased region" description="Basic residues" evidence="2">
    <location>
        <begin position="2198"/>
        <end position="2208"/>
    </location>
</feature>
<feature type="region of interest" description="Disordered" evidence="2">
    <location>
        <begin position="475"/>
        <end position="568"/>
    </location>
</feature>